<organism evidence="2 3">
    <name type="scientific">Paracoccus marinaquae</name>
    <dbReference type="NCBI Taxonomy" id="2841926"/>
    <lineage>
        <taxon>Bacteria</taxon>
        <taxon>Pseudomonadati</taxon>
        <taxon>Pseudomonadota</taxon>
        <taxon>Alphaproteobacteria</taxon>
        <taxon>Rhodobacterales</taxon>
        <taxon>Paracoccaceae</taxon>
        <taxon>Paracoccus</taxon>
    </lineage>
</organism>
<gene>
    <name evidence="2" type="ORF">KNW02_15215</name>
</gene>
<protein>
    <submittedName>
        <fullName evidence="2">CHAD domain-containing protein</fullName>
    </submittedName>
</protein>
<dbReference type="Pfam" id="PF05235">
    <property type="entry name" value="CHAD"/>
    <property type="match status" value="1"/>
</dbReference>
<feature type="domain" description="CHAD" evidence="1">
    <location>
        <begin position="17"/>
        <end position="276"/>
    </location>
</feature>
<dbReference type="PANTHER" id="PTHR39339:SF1">
    <property type="entry name" value="CHAD DOMAIN-CONTAINING PROTEIN"/>
    <property type="match status" value="1"/>
</dbReference>
<evidence type="ECO:0000313" key="2">
    <source>
        <dbReference type="EMBL" id="MBU3031465.1"/>
    </source>
</evidence>
<dbReference type="PROSITE" id="PS51708">
    <property type="entry name" value="CHAD"/>
    <property type="match status" value="1"/>
</dbReference>
<keyword evidence="3" id="KW-1185">Reference proteome</keyword>
<dbReference type="SMART" id="SM00880">
    <property type="entry name" value="CHAD"/>
    <property type="match status" value="1"/>
</dbReference>
<dbReference type="InterPro" id="IPR007899">
    <property type="entry name" value="CHAD_dom"/>
</dbReference>
<comment type="caution">
    <text evidence="2">The sequence shown here is derived from an EMBL/GenBank/DDBJ whole genome shotgun (WGS) entry which is preliminary data.</text>
</comment>
<proteinExistence type="predicted"/>
<sequence>MSAKSKQKHTDDALTPGMSAEEAFRLALRRGAATYEARRAAILSEDGTPEDVHAARVALRRMRSVLRGFSDMLTEKAERRLQRNLAERFRFLGPLRDADVQAEALTGDPGKEAAAKAAELRAGVRAELAKSDEPALPGQIEALLADDERLIRGDRCRRLAAAPVAVLASRALQVAWTELLAFGDDPTALPAVDLHEFRKRAKDFRYLSETFGPLCPGKAASASLKQLKVLQDSLGTLNDLHVMAGGEDSGPLPHDAEEREAVARTSATDAWRKLRKAPLWWAASDC</sequence>
<reference evidence="2" key="1">
    <citation type="submission" date="2021-06" db="EMBL/GenBank/DDBJ databases">
        <title>Paracoccus bacterium XHP0099 sp. nov., isolated from the surface waters of the Yellow Sea.</title>
        <authorList>
            <person name="Xue H."/>
            <person name="Zhang D."/>
        </authorList>
    </citation>
    <scope>NUCLEOTIDE SEQUENCE</scope>
    <source>
        <strain evidence="2">XHP0099</strain>
    </source>
</reference>
<dbReference type="EMBL" id="JAHKNG010000032">
    <property type="protein sequence ID" value="MBU3031465.1"/>
    <property type="molecule type" value="Genomic_DNA"/>
</dbReference>
<evidence type="ECO:0000259" key="1">
    <source>
        <dbReference type="PROSITE" id="PS51708"/>
    </source>
</evidence>
<dbReference type="RefSeq" id="WP_216034133.1">
    <property type="nucleotide sequence ID" value="NZ_JAHKNG010000032.1"/>
</dbReference>
<accession>A0ABS6APC2</accession>
<dbReference type="PANTHER" id="PTHR39339">
    <property type="entry name" value="SLR1444 PROTEIN"/>
    <property type="match status" value="1"/>
</dbReference>
<dbReference type="Proteomes" id="UP001166191">
    <property type="component" value="Unassembled WGS sequence"/>
</dbReference>
<evidence type="ECO:0000313" key="3">
    <source>
        <dbReference type="Proteomes" id="UP001166191"/>
    </source>
</evidence>
<name>A0ABS6APC2_9RHOB</name>